<evidence type="ECO:0000313" key="2">
    <source>
        <dbReference type="Proteomes" id="UP001444071"/>
    </source>
</evidence>
<sequence>MLSGEKLYCLDETKAQLFGHNKKNNVLKVQCWCCQVLKLRKSVLAAKQHALWLDLPVASGWIAHSGRDEAGLPPNISALPQINKTRWFKLGHNLMFQQDNDQHLQY</sequence>
<dbReference type="Proteomes" id="UP001444071">
    <property type="component" value="Unassembled WGS sequence"/>
</dbReference>
<accession>A0ABV0X5A6</accession>
<proteinExistence type="predicted"/>
<evidence type="ECO:0008006" key="3">
    <source>
        <dbReference type="Google" id="ProtNLM"/>
    </source>
</evidence>
<protein>
    <recommendedName>
        <fullName evidence="3">Transposase</fullName>
    </recommendedName>
</protein>
<name>A0ABV0X5A6_9TELE</name>
<organism evidence="1 2">
    <name type="scientific">Xenotaenia resolanae</name>
    <dbReference type="NCBI Taxonomy" id="208358"/>
    <lineage>
        <taxon>Eukaryota</taxon>
        <taxon>Metazoa</taxon>
        <taxon>Chordata</taxon>
        <taxon>Craniata</taxon>
        <taxon>Vertebrata</taxon>
        <taxon>Euteleostomi</taxon>
        <taxon>Actinopterygii</taxon>
        <taxon>Neopterygii</taxon>
        <taxon>Teleostei</taxon>
        <taxon>Neoteleostei</taxon>
        <taxon>Acanthomorphata</taxon>
        <taxon>Ovalentaria</taxon>
        <taxon>Atherinomorphae</taxon>
        <taxon>Cyprinodontiformes</taxon>
        <taxon>Goodeidae</taxon>
        <taxon>Xenotaenia</taxon>
    </lineage>
</organism>
<keyword evidence="2" id="KW-1185">Reference proteome</keyword>
<comment type="caution">
    <text evidence="1">The sequence shown here is derived from an EMBL/GenBank/DDBJ whole genome shotgun (WGS) entry which is preliminary data.</text>
</comment>
<evidence type="ECO:0000313" key="1">
    <source>
        <dbReference type="EMBL" id="MEQ2276459.1"/>
    </source>
</evidence>
<dbReference type="EMBL" id="JAHRIM010088136">
    <property type="protein sequence ID" value="MEQ2276459.1"/>
    <property type="molecule type" value="Genomic_DNA"/>
</dbReference>
<reference evidence="1 2" key="1">
    <citation type="submission" date="2021-06" db="EMBL/GenBank/DDBJ databases">
        <authorList>
            <person name="Palmer J.M."/>
        </authorList>
    </citation>
    <scope>NUCLEOTIDE SEQUENCE [LARGE SCALE GENOMIC DNA]</scope>
    <source>
        <strain evidence="1 2">XR_2019</strain>
        <tissue evidence="1">Muscle</tissue>
    </source>
</reference>
<gene>
    <name evidence="1" type="ORF">XENORESO_020537</name>
</gene>